<dbReference type="Gene3D" id="1.10.225.10">
    <property type="entry name" value="Saposin-like"/>
    <property type="match status" value="1"/>
</dbReference>
<organism evidence="1 2">
    <name type="scientific">Heterorhabditis bacteriophora</name>
    <name type="common">Entomopathogenic nematode worm</name>
    <dbReference type="NCBI Taxonomy" id="37862"/>
    <lineage>
        <taxon>Eukaryota</taxon>
        <taxon>Metazoa</taxon>
        <taxon>Ecdysozoa</taxon>
        <taxon>Nematoda</taxon>
        <taxon>Chromadorea</taxon>
        <taxon>Rhabditida</taxon>
        <taxon>Rhabditina</taxon>
        <taxon>Rhabditomorpha</taxon>
        <taxon>Strongyloidea</taxon>
        <taxon>Heterorhabditidae</taxon>
        <taxon>Heterorhabditis</taxon>
    </lineage>
</organism>
<accession>A0A1I7XRU4</accession>
<proteinExistence type="predicted"/>
<keyword evidence="1" id="KW-1185">Reference proteome</keyword>
<name>A0A1I7XRU4_HETBA</name>
<dbReference type="Proteomes" id="UP000095283">
    <property type="component" value="Unplaced"/>
</dbReference>
<evidence type="ECO:0000313" key="2">
    <source>
        <dbReference type="WBParaSite" id="Hba_20246"/>
    </source>
</evidence>
<protein>
    <submittedName>
        <fullName evidence="2">DNA helicase</fullName>
    </submittedName>
</protein>
<reference evidence="2" key="1">
    <citation type="submission" date="2016-11" db="UniProtKB">
        <authorList>
            <consortium name="WormBaseParasite"/>
        </authorList>
    </citation>
    <scope>IDENTIFICATION</scope>
</reference>
<dbReference type="AlphaFoldDB" id="A0A1I7XRU4"/>
<dbReference type="WBParaSite" id="Hba_20246">
    <property type="protein sequence ID" value="Hba_20246"/>
    <property type="gene ID" value="Hba_20246"/>
</dbReference>
<evidence type="ECO:0000313" key="1">
    <source>
        <dbReference type="Proteomes" id="UP000095283"/>
    </source>
</evidence>
<sequence>MRVQIGTLLIYAMTIQTTFNYSDEEDFKDVDVLYRRRCLLLAKQHSEMVFREMTGGSFKPINACLVMKECKTLDSPISADFTVALLPESEDYIEIETTVQPQ</sequence>